<feature type="compositionally biased region" description="Basic and acidic residues" evidence="1">
    <location>
        <begin position="54"/>
        <end position="65"/>
    </location>
</feature>
<gene>
    <name evidence="2" type="ORF">E2C01_039214</name>
</gene>
<feature type="compositionally biased region" description="Polar residues" evidence="1">
    <location>
        <begin position="26"/>
        <end position="39"/>
    </location>
</feature>
<evidence type="ECO:0000313" key="2">
    <source>
        <dbReference type="EMBL" id="MPC45514.1"/>
    </source>
</evidence>
<dbReference type="EMBL" id="VSRR010006764">
    <property type="protein sequence ID" value="MPC45514.1"/>
    <property type="molecule type" value="Genomic_DNA"/>
</dbReference>
<reference evidence="2 3" key="1">
    <citation type="submission" date="2019-05" db="EMBL/GenBank/DDBJ databases">
        <title>Another draft genome of Portunus trituberculatus and its Hox gene families provides insights of decapod evolution.</title>
        <authorList>
            <person name="Jeong J.-H."/>
            <person name="Song I."/>
            <person name="Kim S."/>
            <person name="Choi T."/>
            <person name="Kim D."/>
            <person name="Ryu S."/>
            <person name="Kim W."/>
        </authorList>
    </citation>
    <scope>NUCLEOTIDE SEQUENCE [LARGE SCALE GENOMIC DNA]</scope>
    <source>
        <tissue evidence="2">Muscle</tissue>
    </source>
</reference>
<comment type="caution">
    <text evidence="2">The sequence shown here is derived from an EMBL/GenBank/DDBJ whole genome shotgun (WGS) entry which is preliminary data.</text>
</comment>
<dbReference type="AlphaFoldDB" id="A0A5B7FM61"/>
<feature type="compositionally biased region" description="Basic and acidic residues" evidence="1">
    <location>
        <begin position="83"/>
        <end position="97"/>
    </location>
</feature>
<proteinExistence type="predicted"/>
<protein>
    <submittedName>
        <fullName evidence="2">Uncharacterized protein</fullName>
    </submittedName>
</protein>
<evidence type="ECO:0000256" key="1">
    <source>
        <dbReference type="SAM" id="MobiDB-lite"/>
    </source>
</evidence>
<keyword evidence="3" id="KW-1185">Reference proteome</keyword>
<name>A0A5B7FM61_PORTR</name>
<feature type="region of interest" description="Disordered" evidence="1">
    <location>
        <begin position="1"/>
        <end position="97"/>
    </location>
</feature>
<evidence type="ECO:0000313" key="3">
    <source>
        <dbReference type="Proteomes" id="UP000324222"/>
    </source>
</evidence>
<sequence length="97" mass="11209">MDDKYNKLHHNQHNNEPTLKHGNGPTPLNTGQNFGNSTAEAKGGGEYYARMKSWRGDEAGSEEERRRRKRKRKKGDENEREEQEEKKVEKVEGKGGR</sequence>
<dbReference type="Proteomes" id="UP000324222">
    <property type="component" value="Unassembled WGS sequence"/>
</dbReference>
<accession>A0A5B7FM61</accession>
<organism evidence="2 3">
    <name type="scientific">Portunus trituberculatus</name>
    <name type="common">Swimming crab</name>
    <name type="synonym">Neptunus trituberculatus</name>
    <dbReference type="NCBI Taxonomy" id="210409"/>
    <lineage>
        <taxon>Eukaryota</taxon>
        <taxon>Metazoa</taxon>
        <taxon>Ecdysozoa</taxon>
        <taxon>Arthropoda</taxon>
        <taxon>Crustacea</taxon>
        <taxon>Multicrustacea</taxon>
        <taxon>Malacostraca</taxon>
        <taxon>Eumalacostraca</taxon>
        <taxon>Eucarida</taxon>
        <taxon>Decapoda</taxon>
        <taxon>Pleocyemata</taxon>
        <taxon>Brachyura</taxon>
        <taxon>Eubrachyura</taxon>
        <taxon>Portunoidea</taxon>
        <taxon>Portunidae</taxon>
        <taxon>Portuninae</taxon>
        <taxon>Portunus</taxon>
    </lineage>
</organism>